<feature type="chain" id="PRO_5043756636" evidence="1">
    <location>
        <begin position="20"/>
        <end position="462"/>
    </location>
</feature>
<evidence type="ECO:0000259" key="2">
    <source>
        <dbReference type="Pfam" id="PF13472"/>
    </source>
</evidence>
<organism evidence="4 6">
    <name type="scientific">Leyella lascolaii</name>
    <dbReference type="NCBI Taxonomy" id="1776379"/>
    <lineage>
        <taxon>Bacteria</taxon>
        <taxon>Pseudomonadati</taxon>
        <taxon>Bacteroidota</taxon>
        <taxon>Bacteroidia</taxon>
        <taxon>Bacteroidales</taxon>
        <taxon>Prevotellaceae</taxon>
        <taxon>Leyella</taxon>
    </lineage>
</organism>
<dbReference type="Proteomes" id="UP001167831">
    <property type="component" value="Unassembled WGS sequence"/>
</dbReference>
<protein>
    <submittedName>
        <fullName evidence="4">SGNH/GDSL hydrolase family protein</fullName>
        <ecNumber evidence="4">3.1.-.-</ecNumber>
    </submittedName>
</protein>
<evidence type="ECO:0000313" key="3">
    <source>
        <dbReference type="EMBL" id="MDN0021597.1"/>
    </source>
</evidence>
<dbReference type="CDD" id="cd01834">
    <property type="entry name" value="SGNH_hydrolase_like_2"/>
    <property type="match status" value="1"/>
</dbReference>
<dbReference type="PANTHER" id="PTHR30383">
    <property type="entry name" value="THIOESTERASE 1/PROTEASE 1/LYSOPHOSPHOLIPASE L1"/>
    <property type="match status" value="1"/>
</dbReference>
<reference evidence="4" key="1">
    <citation type="submission" date="2023-06" db="EMBL/GenBank/DDBJ databases">
        <authorList>
            <person name="Zeman M."/>
            <person name="Kubasova T."/>
            <person name="Jahodarova E."/>
            <person name="Nykrynova M."/>
            <person name="Rychlik I."/>
        </authorList>
    </citation>
    <scope>NUCLEOTIDE SEQUENCE</scope>
    <source>
        <strain evidence="4">ET15</strain>
        <strain evidence="3">ET37</strain>
    </source>
</reference>
<dbReference type="GO" id="GO:0004622">
    <property type="term" value="F:phosphatidylcholine lysophospholipase activity"/>
    <property type="evidence" value="ECO:0007669"/>
    <property type="project" value="TreeGrafter"/>
</dbReference>
<dbReference type="AlphaFoldDB" id="A0AAW7JDZ9"/>
<gene>
    <name evidence="3" type="ORF">QVN81_00955</name>
    <name evidence="4" type="ORF">QVN84_00945</name>
</gene>
<dbReference type="InterPro" id="IPR036514">
    <property type="entry name" value="SGNH_hydro_sf"/>
</dbReference>
<dbReference type="PANTHER" id="PTHR30383:SF5">
    <property type="entry name" value="SGNH HYDROLASE-TYPE ESTERASE DOMAIN-CONTAINING PROTEIN"/>
    <property type="match status" value="1"/>
</dbReference>
<dbReference type="InterPro" id="IPR013830">
    <property type="entry name" value="SGNH_hydro"/>
</dbReference>
<dbReference type="Pfam" id="PF13472">
    <property type="entry name" value="Lipase_GDSL_2"/>
    <property type="match status" value="1"/>
</dbReference>
<evidence type="ECO:0000313" key="6">
    <source>
        <dbReference type="Proteomes" id="UP001168478"/>
    </source>
</evidence>
<keyword evidence="4" id="KW-0378">Hydrolase</keyword>
<feature type="domain" description="SGNH hydrolase-type esterase" evidence="2">
    <location>
        <begin position="35"/>
        <end position="223"/>
    </location>
</feature>
<evidence type="ECO:0000313" key="4">
    <source>
        <dbReference type="EMBL" id="MDN0024093.1"/>
    </source>
</evidence>
<comment type="caution">
    <text evidence="4">The sequence shown here is derived from an EMBL/GenBank/DDBJ whole genome shotgun (WGS) entry which is preliminary data.</text>
</comment>
<dbReference type="EC" id="3.1.-.-" evidence="4"/>
<dbReference type="EMBL" id="JAUEIF010000001">
    <property type="protein sequence ID" value="MDN0024093.1"/>
    <property type="molecule type" value="Genomic_DNA"/>
</dbReference>
<dbReference type="Proteomes" id="UP001168478">
    <property type="component" value="Unassembled WGS sequence"/>
</dbReference>
<evidence type="ECO:0000313" key="5">
    <source>
        <dbReference type="Proteomes" id="UP001167831"/>
    </source>
</evidence>
<dbReference type="Gene3D" id="3.40.50.1110">
    <property type="entry name" value="SGNH hydrolase"/>
    <property type="match status" value="1"/>
</dbReference>
<sequence>MIRQIVTMALALCVGTLHTAAQQVTPFKAGDRVAFVGNSITDGGHYHSYIWLYYMTHFPNERLWMANCGIGGDECSNILARLDDDVFLKRPNVLTLSFGMNDSGYFEYNGDNPGEFADSKVANSRKYFLEIEKRLKEATDIRKVMIGTSPYDQTSTFNDNVFRKKNDAIRRIIAFQDSAARADHWEFVDFNAPMLRINEEQQAKDPTFTICGNDRVHPDNDGHMVMAYIFLKAQGMVDKPVADVQIDARSKKVVRSVNCTVSDLTAGRRELSFSYLAESLPYPLDTIAHGWGFKRPQAQAVKMVPSLVKDISNEQLKITGLKGNYRLTIDGVVIDTIPAQRLAQGVNLAEYRHTPQYQQACAVMALNEDRWELERKFRDYGWLQYDFFMKKGLLHANDEHAARVFRDGETKDGWVAARRDIYDKMIHKDVRDAYTSMMDLLVDKIYSINKPVTRRFVLTAVK</sequence>
<keyword evidence="5" id="KW-1185">Reference proteome</keyword>
<reference evidence="4" key="2">
    <citation type="submission" date="2023-08" db="EMBL/GenBank/DDBJ databases">
        <title>Identification and characterization of horizontal gene transfer across gut microbiota members of farm animals based on homology search.</title>
        <authorList>
            <person name="Schwarzerova J."/>
            <person name="Nykrynova M."/>
            <person name="Jureckova K."/>
            <person name="Cejkova D."/>
            <person name="Rychlik I."/>
        </authorList>
    </citation>
    <scope>NUCLEOTIDE SEQUENCE</scope>
    <source>
        <strain evidence="4">ET15</strain>
        <strain evidence="3">ET37</strain>
    </source>
</reference>
<evidence type="ECO:0000256" key="1">
    <source>
        <dbReference type="SAM" id="SignalP"/>
    </source>
</evidence>
<name>A0AAW7JDZ9_9BACT</name>
<dbReference type="EMBL" id="JAUEIE010000001">
    <property type="protein sequence ID" value="MDN0021597.1"/>
    <property type="molecule type" value="Genomic_DNA"/>
</dbReference>
<feature type="signal peptide" evidence="1">
    <location>
        <begin position="1"/>
        <end position="19"/>
    </location>
</feature>
<dbReference type="InterPro" id="IPR051532">
    <property type="entry name" value="Ester_Hydrolysis_Enzymes"/>
</dbReference>
<dbReference type="SUPFAM" id="SSF52266">
    <property type="entry name" value="SGNH hydrolase"/>
    <property type="match status" value="1"/>
</dbReference>
<keyword evidence="1" id="KW-0732">Signal</keyword>
<accession>A0AAW7JDZ9</accession>
<proteinExistence type="predicted"/>